<reference evidence="1 2" key="1">
    <citation type="submission" date="2013-12" db="EMBL/GenBank/DDBJ databases">
        <authorList>
            <person name="Zelazny A."/>
            <person name="Olivier K."/>
            <person name="Holland S."/>
            <person name="Lenaerts A."/>
            <person name="Ordway D."/>
            <person name="DeGroote M.A."/>
            <person name="Parker T."/>
            <person name="Sizemore C."/>
            <person name="Tallon L.J."/>
            <person name="Sadzewicz L.K."/>
            <person name="Sengamalay N."/>
            <person name="Fraser C.M."/>
            <person name="Hine E."/>
            <person name="Shefchek K.A."/>
            <person name="Das S.P."/>
            <person name="Tettelin H."/>
        </authorList>
    </citation>
    <scope>NUCLEOTIDE SEQUENCE [LARGE SCALE GENOMIC DNA]</scope>
    <source>
        <strain evidence="1 2">1513</strain>
    </source>
</reference>
<name>X8DEW7_9MYCO</name>
<dbReference type="EMBL" id="JAOJ01000003">
    <property type="protein sequence ID" value="EUA66626.1"/>
    <property type="molecule type" value="Genomic_DNA"/>
</dbReference>
<organism evidence="1 2">
    <name type="scientific">Mycobacteroides abscessus subsp. bolletii 1513</name>
    <dbReference type="NCBI Taxonomy" id="1299321"/>
    <lineage>
        <taxon>Bacteria</taxon>
        <taxon>Bacillati</taxon>
        <taxon>Actinomycetota</taxon>
        <taxon>Actinomycetes</taxon>
        <taxon>Mycobacteriales</taxon>
        <taxon>Mycobacteriaceae</taxon>
        <taxon>Mycobacteroides</taxon>
        <taxon>Mycobacteroides abscessus</taxon>
    </lineage>
</organism>
<sequence>MLTITTSSPPMRPIQRWLKTKARRVFNDTRRRRDVDTFCSHSQTDAAGE</sequence>
<comment type="caution">
    <text evidence="1">The sequence shown here is derived from an EMBL/GenBank/DDBJ whole genome shotgun (WGS) entry which is preliminary data.</text>
</comment>
<protein>
    <submittedName>
        <fullName evidence="1">Uncharacterized protein</fullName>
    </submittedName>
</protein>
<dbReference type="Proteomes" id="UP000023351">
    <property type="component" value="Unassembled WGS sequence"/>
</dbReference>
<evidence type="ECO:0000313" key="1">
    <source>
        <dbReference type="EMBL" id="EUA66626.1"/>
    </source>
</evidence>
<dbReference type="AlphaFoldDB" id="X8DEW7"/>
<accession>X8DEW7</accession>
<evidence type="ECO:0000313" key="2">
    <source>
        <dbReference type="Proteomes" id="UP000023351"/>
    </source>
</evidence>
<gene>
    <name evidence="1" type="ORF">I540_5643</name>
</gene>
<proteinExistence type="predicted"/>